<dbReference type="Pfam" id="PF07690">
    <property type="entry name" value="MFS_1"/>
    <property type="match status" value="2"/>
</dbReference>
<dbReference type="AlphaFoldDB" id="A0A2T0MZN5"/>
<dbReference type="Proteomes" id="UP000238312">
    <property type="component" value="Unassembled WGS sequence"/>
</dbReference>
<feature type="transmembrane region" description="Helical" evidence="5">
    <location>
        <begin position="21"/>
        <end position="45"/>
    </location>
</feature>
<keyword evidence="4 5" id="KW-0472">Membrane</keyword>
<feature type="transmembrane region" description="Helical" evidence="5">
    <location>
        <begin position="184"/>
        <end position="204"/>
    </location>
</feature>
<accession>A0A2T0MZN5</accession>
<feature type="transmembrane region" description="Helical" evidence="5">
    <location>
        <begin position="65"/>
        <end position="88"/>
    </location>
</feature>
<gene>
    <name evidence="7" type="ORF">B0I32_108198</name>
</gene>
<keyword evidence="8" id="KW-1185">Reference proteome</keyword>
<dbReference type="InterPro" id="IPR036259">
    <property type="entry name" value="MFS_trans_sf"/>
</dbReference>
<evidence type="ECO:0000256" key="5">
    <source>
        <dbReference type="SAM" id="Phobius"/>
    </source>
</evidence>
<name>A0A2T0MZN5_9ACTN</name>
<protein>
    <submittedName>
        <fullName evidence="7">MFS transporter</fullName>
    </submittedName>
</protein>
<dbReference type="GO" id="GO:0022857">
    <property type="term" value="F:transmembrane transporter activity"/>
    <property type="evidence" value="ECO:0007669"/>
    <property type="project" value="InterPro"/>
</dbReference>
<sequence>MTITSGRDGRDGRGAAGARTGPLGALLGAMFLFNVAGYAAVGAALQVLLPSQVEAADPVGKLSAFGLVTGVSAIASVCVPPIVGALSDRTRGRWGRRSPWILYGGVATLASLVLLGWMSTVAGLLIGWFLVQGTVNIGLNILIAVVADQVPKDRRGLASTVGGLGVPVGSLAGTVAGAQIHSALLAYTLFGVVFLAASVLLALLSRERLTGAESAERVPLRVQFGSALAGLRSRDYAWAFSSRAVMFLGYFAVSSFNLYILSDYIRLPAGLDPKDALALQVTVQTVSLVIGTIIAGPLADRLRRHKLFVLISSLMVTVSVALPLVSPTWTQQLAAAVIGGVGFGAYLSVDQALVTLVLPAAEDSGRDLGVFHIALNAPQVVAPFGGSLVVAHLGGYPALFVTGGLLALVGALMILRVRSVR</sequence>
<reference evidence="7 8" key="1">
    <citation type="submission" date="2018-03" db="EMBL/GenBank/DDBJ databases">
        <title>Genomic Encyclopedia of Type Strains, Phase III (KMG-III): the genomes of soil and plant-associated and newly described type strains.</title>
        <authorList>
            <person name="Whitman W."/>
        </authorList>
    </citation>
    <scope>NUCLEOTIDE SEQUENCE [LARGE SCALE GENOMIC DNA]</scope>
    <source>
        <strain evidence="7 8">CGMCC 4.7104</strain>
    </source>
</reference>
<dbReference type="InterPro" id="IPR020846">
    <property type="entry name" value="MFS_dom"/>
</dbReference>
<dbReference type="PANTHER" id="PTHR23528:SF1">
    <property type="entry name" value="MAJOR FACILITATOR SUPERFAMILY (MFS) PROFILE DOMAIN-CONTAINING PROTEIN"/>
    <property type="match status" value="1"/>
</dbReference>
<feature type="transmembrane region" description="Helical" evidence="5">
    <location>
        <begin position="157"/>
        <end position="178"/>
    </location>
</feature>
<dbReference type="PANTHER" id="PTHR23528">
    <property type="match status" value="1"/>
</dbReference>
<dbReference type="PROSITE" id="PS50850">
    <property type="entry name" value="MFS"/>
    <property type="match status" value="1"/>
</dbReference>
<dbReference type="RefSeq" id="WP_106241498.1">
    <property type="nucleotide sequence ID" value="NZ_JBFAIL010000004.1"/>
</dbReference>
<dbReference type="SUPFAM" id="SSF103473">
    <property type="entry name" value="MFS general substrate transporter"/>
    <property type="match status" value="1"/>
</dbReference>
<proteinExistence type="predicted"/>
<comment type="subcellular location">
    <subcellularLocation>
        <location evidence="1">Cell membrane</location>
        <topology evidence="1">Multi-pass membrane protein</topology>
    </subcellularLocation>
</comment>
<dbReference type="EMBL" id="PVNG01000008">
    <property type="protein sequence ID" value="PRX64837.1"/>
    <property type="molecule type" value="Genomic_DNA"/>
</dbReference>
<feature type="transmembrane region" description="Helical" evidence="5">
    <location>
        <begin position="307"/>
        <end position="326"/>
    </location>
</feature>
<evidence type="ECO:0000256" key="2">
    <source>
        <dbReference type="ARBA" id="ARBA00022692"/>
    </source>
</evidence>
<keyword evidence="2 5" id="KW-0812">Transmembrane</keyword>
<feature type="transmembrane region" description="Helical" evidence="5">
    <location>
        <begin position="277"/>
        <end position="295"/>
    </location>
</feature>
<feature type="transmembrane region" description="Helical" evidence="5">
    <location>
        <begin position="396"/>
        <end position="415"/>
    </location>
</feature>
<feature type="transmembrane region" description="Helical" evidence="5">
    <location>
        <begin position="332"/>
        <end position="358"/>
    </location>
</feature>
<evidence type="ECO:0000256" key="4">
    <source>
        <dbReference type="ARBA" id="ARBA00023136"/>
    </source>
</evidence>
<evidence type="ECO:0000259" key="6">
    <source>
        <dbReference type="PROSITE" id="PS50850"/>
    </source>
</evidence>
<comment type="caution">
    <text evidence="7">The sequence shown here is derived from an EMBL/GenBank/DDBJ whole genome shotgun (WGS) entry which is preliminary data.</text>
</comment>
<dbReference type="Gene3D" id="1.20.1250.20">
    <property type="entry name" value="MFS general substrate transporter like domains"/>
    <property type="match status" value="2"/>
</dbReference>
<dbReference type="InterPro" id="IPR011701">
    <property type="entry name" value="MFS"/>
</dbReference>
<keyword evidence="3 5" id="KW-1133">Transmembrane helix</keyword>
<evidence type="ECO:0000256" key="1">
    <source>
        <dbReference type="ARBA" id="ARBA00004651"/>
    </source>
</evidence>
<evidence type="ECO:0000313" key="8">
    <source>
        <dbReference type="Proteomes" id="UP000238312"/>
    </source>
</evidence>
<dbReference type="OrthoDB" id="7584869at2"/>
<feature type="transmembrane region" description="Helical" evidence="5">
    <location>
        <begin position="370"/>
        <end position="390"/>
    </location>
</feature>
<evidence type="ECO:0000313" key="7">
    <source>
        <dbReference type="EMBL" id="PRX64837.1"/>
    </source>
</evidence>
<feature type="transmembrane region" description="Helical" evidence="5">
    <location>
        <begin position="100"/>
        <end position="119"/>
    </location>
</feature>
<evidence type="ECO:0000256" key="3">
    <source>
        <dbReference type="ARBA" id="ARBA00022989"/>
    </source>
</evidence>
<feature type="transmembrane region" description="Helical" evidence="5">
    <location>
        <begin position="244"/>
        <end position="265"/>
    </location>
</feature>
<organism evidence="7 8">
    <name type="scientific">Nonomuraea fuscirosea</name>
    <dbReference type="NCBI Taxonomy" id="1291556"/>
    <lineage>
        <taxon>Bacteria</taxon>
        <taxon>Bacillati</taxon>
        <taxon>Actinomycetota</taxon>
        <taxon>Actinomycetes</taxon>
        <taxon>Streptosporangiales</taxon>
        <taxon>Streptosporangiaceae</taxon>
        <taxon>Nonomuraea</taxon>
    </lineage>
</organism>
<feature type="domain" description="Major facilitator superfamily (MFS) profile" evidence="6">
    <location>
        <begin position="218"/>
        <end position="421"/>
    </location>
</feature>
<feature type="transmembrane region" description="Helical" evidence="5">
    <location>
        <begin position="125"/>
        <end position="145"/>
    </location>
</feature>
<dbReference type="GO" id="GO:0005886">
    <property type="term" value="C:plasma membrane"/>
    <property type="evidence" value="ECO:0007669"/>
    <property type="project" value="UniProtKB-SubCell"/>
</dbReference>